<gene>
    <name evidence="2" type="ORF">JWG45_19515</name>
</gene>
<name>A0ABS2UG33_9LEPT</name>
<organism evidence="2 3">
    <name type="scientific">Leptospira ainlahdjerensis</name>
    <dbReference type="NCBI Taxonomy" id="2810033"/>
    <lineage>
        <taxon>Bacteria</taxon>
        <taxon>Pseudomonadati</taxon>
        <taxon>Spirochaetota</taxon>
        <taxon>Spirochaetia</taxon>
        <taxon>Leptospirales</taxon>
        <taxon>Leptospiraceae</taxon>
        <taxon>Leptospira</taxon>
    </lineage>
</organism>
<dbReference type="RefSeq" id="WP_205281280.1">
    <property type="nucleotide sequence ID" value="NZ_JAFFPU010000075.1"/>
</dbReference>
<sequence>MKIFVYAASGSVSGLVVEGLLEKGHEVYAGTRTPESGKKVPNLHWVKADASQPNLGLEVLDQVNRAFFLSPTGFTDQFGALNPWIERAKSKKLQKVVLMTAVGVEHSPDDLPLRKLEIALENSGVPFNIIRPNWFMQNFQTFWISGILKDKKIYFPGGQAKTSFIDVRDIASSAISLLLDDSRNGKEFTLTGKDSITHDEVAQKISKATGLNIKFADITQEEFKKNLLSAGVPEDYSNVLVYLAGLLKEGHVAPISEGVREITGKDPISFDQYANDNKKVWLI</sequence>
<evidence type="ECO:0000313" key="3">
    <source>
        <dbReference type="Proteomes" id="UP000724686"/>
    </source>
</evidence>
<accession>A0ABS2UG33</accession>
<evidence type="ECO:0000313" key="2">
    <source>
        <dbReference type="EMBL" id="MBM9579336.1"/>
    </source>
</evidence>
<dbReference type="PANTHER" id="PTHR43162">
    <property type="match status" value="1"/>
</dbReference>
<dbReference type="Gene3D" id="3.40.50.720">
    <property type="entry name" value="NAD(P)-binding Rossmann-like Domain"/>
    <property type="match status" value="1"/>
</dbReference>
<dbReference type="Proteomes" id="UP000724686">
    <property type="component" value="Unassembled WGS sequence"/>
</dbReference>
<reference evidence="2 3" key="1">
    <citation type="submission" date="2021-02" db="EMBL/GenBank/DDBJ databases">
        <title>Leptospira ainlahdjerensis sp. nov., Leptospira ainazelensis sp. nov., Leptospira abararensis sp. nov. and Leptospira chreensis sp. nov., four new species isolated from water sources in Algeria.</title>
        <authorList>
            <person name="Amara Korba A."/>
            <person name="Kainiu M."/>
            <person name="Vincent A.T."/>
            <person name="Mariet J.-F."/>
            <person name="Veyrier F.J."/>
            <person name="Goarant C."/>
            <person name="Picardeau M."/>
        </authorList>
    </citation>
    <scope>NUCLEOTIDE SEQUENCE [LARGE SCALE GENOMIC DNA]</scope>
    <source>
        <strain evidence="2 3">201903070</strain>
    </source>
</reference>
<dbReference type="InterPro" id="IPR008030">
    <property type="entry name" value="NmrA-like"/>
</dbReference>
<dbReference type="SUPFAM" id="SSF51735">
    <property type="entry name" value="NAD(P)-binding Rossmann-fold domains"/>
    <property type="match status" value="1"/>
</dbReference>
<keyword evidence="3" id="KW-1185">Reference proteome</keyword>
<dbReference type="Gene3D" id="3.90.25.10">
    <property type="entry name" value="UDP-galactose 4-epimerase, domain 1"/>
    <property type="match status" value="1"/>
</dbReference>
<dbReference type="InterPro" id="IPR051604">
    <property type="entry name" value="Ergot_Alk_Oxidoreductase"/>
</dbReference>
<proteinExistence type="predicted"/>
<dbReference type="InterPro" id="IPR036291">
    <property type="entry name" value="NAD(P)-bd_dom_sf"/>
</dbReference>
<dbReference type="Pfam" id="PF05368">
    <property type="entry name" value="NmrA"/>
    <property type="match status" value="1"/>
</dbReference>
<protein>
    <submittedName>
        <fullName evidence="2">NAD(P)H-binding protein</fullName>
    </submittedName>
</protein>
<feature type="domain" description="NmrA-like" evidence="1">
    <location>
        <begin position="2"/>
        <end position="256"/>
    </location>
</feature>
<evidence type="ECO:0000259" key="1">
    <source>
        <dbReference type="Pfam" id="PF05368"/>
    </source>
</evidence>
<comment type="caution">
    <text evidence="2">The sequence shown here is derived from an EMBL/GenBank/DDBJ whole genome shotgun (WGS) entry which is preliminary data.</text>
</comment>
<dbReference type="PANTHER" id="PTHR43162:SF1">
    <property type="entry name" value="PRESTALK A DIFFERENTIATION PROTEIN A"/>
    <property type="match status" value="1"/>
</dbReference>
<dbReference type="EMBL" id="JAFFPU010000075">
    <property type="protein sequence ID" value="MBM9579336.1"/>
    <property type="molecule type" value="Genomic_DNA"/>
</dbReference>